<name>A0A8S5RTR7_9VIRU</name>
<organism evidence="1">
    <name type="scientific">Inoviridae sp. ctS4A1</name>
    <dbReference type="NCBI Taxonomy" id="2825781"/>
    <lineage>
        <taxon>Viruses</taxon>
        <taxon>Monodnaviria</taxon>
        <taxon>Loebvirae</taxon>
        <taxon>Hofneiviricota</taxon>
        <taxon>Faserviricetes</taxon>
        <taxon>Tubulavirales</taxon>
        <taxon>Inoviridae</taxon>
    </lineage>
</organism>
<reference evidence="1" key="1">
    <citation type="journal article" date="2021" name="Proc. Natl. Acad. Sci. U.S.A.">
        <title>A Catalog of Tens of Thousands of Viruses from Human Metagenomes Reveals Hidden Associations with Chronic Diseases.</title>
        <authorList>
            <person name="Tisza M.J."/>
            <person name="Buck C.B."/>
        </authorList>
    </citation>
    <scope>NUCLEOTIDE SEQUENCE</scope>
    <source>
        <strain evidence="1">CtS4A1</strain>
    </source>
</reference>
<dbReference type="EMBL" id="BK059155">
    <property type="protein sequence ID" value="DAE92747.1"/>
    <property type="molecule type" value="Genomic_DNA"/>
</dbReference>
<accession>A0A8S5RTR7</accession>
<protein>
    <submittedName>
        <fullName evidence="1">Uncharacterized protein</fullName>
    </submittedName>
</protein>
<sequence length="90" mass="10763">MKKDLVFEVKRTNWQVFNVKVYYSKKNWKPTGVQLFLNCPWEHEYIKKVFLYADKLAEVFWAIDMQDLNASLVGMKLVFQENIVEIGEVE</sequence>
<proteinExistence type="predicted"/>
<evidence type="ECO:0000313" key="1">
    <source>
        <dbReference type="EMBL" id="DAE92747.1"/>
    </source>
</evidence>